<evidence type="ECO:0000256" key="6">
    <source>
        <dbReference type="ARBA" id="ARBA00023136"/>
    </source>
</evidence>
<evidence type="ECO:0000256" key="2">
    <source>
        <dbReference type="ARBA" id="ARBA00022448"/>
    </source>
</evidence>
<sequence length="335" mass="35991">MTAVAWARKSLFDGPFNTALTFLSLGLLTWAVPRLVRWTLGARWEVVAANLRLFAVGTYPADQLWRVGLELAALAALILASLWAWRGNHPLGRRVLVALWVLSVPGTVLVLRGVGDGALPMVRTTQWGGLLLTLVLAAGGIVLSFPFGVLLALGRQSRLPVVSGVCTLFIEVVRGVPLITVLFMAQVMVPVFLPDFRIDKVVRALMGITVFTAAYLAEDIRGGLQSIPRGQYEAAAALGLSGPQAVALVILPQALRAVIPAIVGQFISLFKDTSLVAVIGLQDLLGIARSVIANPRWLGLQPEVYVFAAGVYALFCSVLSRASQRLERRLGVGER</sequence>
<reference evidence="10" key="2">
    <citation type="journal article" date="2016" name="Int. J. Syst. Evol. Microbiol.">
        <title>Complete genome sequence and cell structure of Limnochorda pilosa, a Gram-negative spore-former within the phylum Firmicutes.</title>
        <authorList>
            <person name="Watanabe M."/>
            <person name="Kojima H."/>
            <person name="Fukui M."/>
        </authorList>
    </citation>
    <scope>NUCLEOTIDE SEQUENCE [LARGE SCALE GENOMIC DNA]</scope>
    <source>
        <strain evidence="10">HC45</strain>
    </source>
</reference>
<reference evidence="10" key="1">
    <citation type="submission" date="2015-07" db="EMBL/GenBank/DDBJ databases">
        <title>Complete genome sequence and phylogenetic analysis of Limnochorda pilosa.</title>
        <authorList>
            <person name="Watanabe M."/>
            <person name="Kojima H."/>
            <person name="Fukui M."/>
        </authorList>
    </citation>
    <scope>NUCLEOTIDE SEQUENCE [LARGE SCALE GENOMIC DNA]</scope>
    <source>
        <strain evidence="10">HC45</strain>
    </source>
</reference>
<dbReference type="InterPro" id="IPR010065">
    <property type="entry name" value="AA_ABC_transptr_permease_3TM"/>
</dbReference>
<keyword evidence="3" id="KW-1003">Cell membrane</keyword>
<dbReference type="RefSeq" id="WP_068134220.1">
    <property type="nucleotide sequence ID" value="NZ_AP014924.1"/>
</dbReference>
<dbReference type="PANTHER" id="PTHR30614">
    <property type="entry name" value="MEMBRANE COMPONENT OF AMINO ACID ABC TRANSPORTER"/>
    <property type="match status" value="1"/>
</dbReference>
<dbReference type="OrthoDB" id="9805999at2"/>
<evidence type="ECO:0000256" key="5">
    <source>
        <dbReference type="ARBA" id="ARBA00022989"/>
    </source>
</evidence>
<evidence type="ECO:0000313" key="9">
    <source>
        <dbReference type="EMBL" id="BAS26533.1"/>
    </source>
</evidence>
<keyword evidence="2 7" id="KW-0813">Transport</keyword>
<dbReference type="Gene3D" id="1.10.3720.10">
    <property type="entry name" value="MetI-like"/>
    <property type="match status" value="1"/>
</dbReference>
<dbReference type="PANTHER" id="PTHR30614:SF41">
    <property type="entry name" value="INNER MEMBRANE AMINO-ACID ABC TRANSPORTER PERMEASE PROTEIN YHDY"/>
    <property type="match status" value="1"/>
</dbReference>
<keyword evidence="5 7" id="KW-1133">Transmembrane helix</keyword>
<dbReference type="STRING" id="1555112.LIP_0676"/>
<evidence type="ECO:0000259" key="8">
    <source>
        <dbReference type="PROSITE" id="PS50928"/>
    </source>
</evidence>
<feature type="transmembrane region" description="Helical" evidence="7">
    <location>
        <begin position="64"/>
        <end position="85"/>
    </location>
</feature>
<dbReference type="CDD" id="cd06261">
    <property type="entry name" value="TM_PBP2"/>
    <property type="match status" value="1"/>
</dbReference>
<feature type="domain" description="ABC transmembrane type-1" evidence="8">
    <location>
        <begin position="130"/>
        <end position="323"/>
    </location>
</feature>
<feature type="transmembrane region" description="Helical" evidence="7">
    <location>
        <begin position="304"/>
        <end position="322"/>
    </location>
</feature>
<keyword evidence="10" id="KW-1185">Reference proteome</keyword>
<evidence type="ECO:0000256" key="1">
    <source>
        <dbReference type="ARBA" id="ARBA00004651"/>
    </source>
</evidence>
<dbReference type="NCBIfam" id="TIGR01726">
    <property type="entry name" value="HEQRo_perm_3TM"/>
    <property type="match status" value="1"/>
</dbReference>
<gene>
    <name evidence="9" type="ORF">LIP_0676</name>
</gene>
<organism evidence="9 10">
    <name type="scientific">Limnochorda pilosa</name>
    <dbReference type="NCBI Taxonomy" id="1555112"/>
    <lineage>
        <taxon>Bacteria</taxon>
        <taxon>Bacillati</taxon>
        <taxon>Bacillota</taxon>
        <taxon>Limnochordia</taxon>
        <taxon>Limnochordales</taxon>
        <taxon>Limnochordaceae</taxon>
        <taxon>Limnochorda</taxon>
    </lineage>
</organism>
<dbReference type="InterPro" id="IPR043429">
    <property type="entry name" value="ArtM/GltK/GlnP/TcyL/YhdX-like"/>
</dbReference>
<protein>
    <submittedName>
        <fullName evidence="9">Amine acid ABC transporter permease</fullName>
    </submittedName>
</protein>
<dbReference type="PROSITE" id="PS50928">
    <property type="entry name" value="ABC_TM1"/>
    <property type="match status" value="1"/>
</dbReference>
<feature type="transmembrane region" description="Helical" evidence="7">
    <location>
        <begin position="127"/>
        <end position="153"/>
    </location>
</feature>
<dbReference type="PATRIC" id="fig|1555112.3.peg.706"/>
<dbReference type="AlphaFoldDB" id="A0A0K2SHE0"/>
<comment type="similarity">
    <text evidence="7">Belongs to the binding-protein-dependent transport system permease family.</text>
</comment>
<dbReference type="InterPro" id="IPR000515">
    <property type="entry name" value="MetI-like"/>
</dbReference>
<dbReference type="Proteomes" id="UP000065807">
    <property type="component" value="Chromosome"/>
</dbReference>
<dbReference type="GO" id="GO:0006865">
    <property type="term" value="P:amino acid transport"/>
    <property type="evidence" value="ECO:0007669"/>
    <property type="project" value="TreeGrafter"/>
</dbReference>
<dbReference type="GO" id="GO:0022857">
    <property type="term" value="F:transmembrane transporter activity"/>
    <property type="evidence" value="ECO:0007669"/>
    <property type="project" value="InterPro"/>
</dbReference>
<keyword evidence="6 7" id="KW-0472">Membrane</keyword>
<accession>A0A0K2SHE0</accession>
<evidence type="ECO:0000256" key="3">
    <source>
        <dbReference type="ARBA" id="ARBA00022475"/>
    </source>
</evidence>
<feature type="transmembrane region" description="Helical" evidence="7">
    <location>
        <begin position="97"/>
        <end position="115"/>
    </location>
</feature>
<dbReference type="Pfam" id="PF00528">
    <property type="entry name" value="BPD_transp_1"/>
    <property type="match status" value="1"/>
</dbReference>
<feature type="transmembrane region" description="Helical" evidence="7">
    <location>
        <begin position="165"/>
        <end position="189"/>
    </location>
</feature>
<dbReference type="GO" id="GO:0043190">
    <property type="term" value="C:ATP-binding cassette (ABC) transporter complex"/>
    <property type="evidence" value="ECO:0007669"/>
    <property type="project" value="InterPro"/>
</dbReference>
<dbReference type="EMBL" id="AP014924">
    <property type="protein sequence ID" value="BAS26533.1"/>
    <property type="molecule type" value="Genomic_DNA"/>
</dbReference>
<keyword evidence="4 7" id="KW-0812">Transmembrane</keyword>
<comment type="subcellular location">
    <subcellularLocation>
        <location evidence="1 7">Cell membrane</location>
        <topology evidence="1 7">Multi-pass membrane protein</topology>
    </subcellularLocation>
</comment>
<proteinExistence type="inferred from homology"/>
<feature type="transmembrane region" description="Helical" evidence="7">
    <location>
        <begin position="201"/>
        <end position="217"/>
    </location>
</feature>
<dbReference type="InterPro" id="IPR035906">
    <property type="entry name" value="MetI-like_sf"/>
</dbReference>
<evidence type="ECO:0000256" key="4">
    <source>
        <dbReference type="ARBA" id="ARBA00022692"/>
    </source>
</evidence>
<evidence type="ECO:0000313" key="10">
    <source>
        <dbReference type="Proteomes" id="UP000065807"/>
    </source>
</evidence>
<name>A0A0K2SHE0_LIMPI</name>
<dbReference type="SUPFAM" id="SSF161098">
    <property type="entry name" value="MetI-like"/>
    <property type="match status" value="1"/>
</dbReference>
<evidence type="ECO:0000256" key="7">
    <source>
        <dbReference type="RuleBase" id="RU363032"/>
    </source>
</evidence>
<dbReference type="KEGG" id="lpil:LIP_0676"/>